<dbReference type="AlphaFoldDB" id="A0A8H7DBT4"/>
<dbReference type="Pfam" id="PF24494">
    <property type="entry name" value="DUF7587"/>
    <property type="match status" value="1"/>
</dbReference>
<keyword evidence="2" id="KW-0472">Membrane</keyword>
<reference evidence="4" key="1">
    <citation type="submission" date="2020-05" db="EMBL/GenBank/DDBJ databases">
        <title>Mycena genomes resolve the evolution of fungal bioluminescence.</title>
        <authorList>
            <person name="Tsai I.J."/>
        </authorList>
    </citation>
    <scope>NUCLEOTIDE SEQUENCE</scope>
    <source>
        <strain evidence="4">160909Yilan</strain>
    </source>
</reference>
<dbReference type="InterPro" id="IPR056009">
    <property type="entry name" value="DUF7587"/>
</dbReference>
<evidence type="ECO:0000256" key="2">
    <source>
        <dbReference type="SAM" id="Phobius"/>
    </source>
</evidence>
<feature type="region of interest" description="Disordered" evidence="1">
    <location>
        <begin position="462"/>
        <end position="501"/>
    </location>
</feature>
<keyword evidence="5" id="KW-1185">Reference proteome</keyword>
<sequence length="536" mass="59248">MSRDPRRLSEYLPQYGFGTEVEFTKLVESNPFLFRVHSPKSPSHSDTLFPALKFDQRYTLHTGCPSSNPPSATYTDVVRHMDWTTRYSSPYISVSFSFMWAVWEAVRRYHFGVKHDIEIAVIDATAVPTDSVTVVEVLRTAPAAEQHANHWKWYHFAQESQLALIYGGIPQTAVLTSIPLLRILEKLPSYCLRLPLVELPQNQLDRLSPSFLMQKPSFRNFCVAQSAAFSCASAETRFRDSTSAVVHLALAFLGVWFHWMLGMHPPGDNDPSIFSDAAVTKLTELARIIALWPAAGETSKMWDTVIEEIAFLIAEEVQTHRRPPGAEVISQSSTSILDSPEIPNSDPQGECSGDIVPIWLDPRNFLPTPPPTPPPTLGPRHSLSANTEEDEVPECALRLPDLPSSPHDENDDVGMRPLASSHVLEATPAHVSPSSAEFPRPTVPSHDSEATLAHTSPALVELPSATDEASRTADENSEQTVVQNKPSVPVSPRTRVPRPPLHSMSDTASCLLTGFFFGALIILVLSTRRPALLYVS</sequence>
<accession>A0A8H7DBT4</accession>
<feature type="transmembrane region" description="Helical" evidence="2">
    <location>
        <begin position="508"/>
        <end position="526"/>
    </location>
</feature>
<feature type="region of interest" description="Disordered" evidence="1">
    <location>
        <begin position="427"/>
        <end position="450"/>
    </location>
</feature>
<evidence type="ECO:0000259" key="3">
    <source>
        <dbReference type="Pfam" id="PF24494"/>
    </source>
</evidence>
<protein>
    <recommendedName>
        <fullName evidence="3">DUF7587 domain-containing protein</fullName>
    </recommendedName>
</protein>
<gene>
    <name evidence="4" type="ORF">MSAN_00965600</name>
</gene>
<dbReference type="EMBL" id="JACAZH010000006">
    <property type="protein sequence ID" value="KAF7367062.1"/>
    <property type="molecule type" value="Genomic_DNA"/>
</dbReference>
<organism evidence="4 5">
    <name type="scientific">Mycena sanguinolenta</name>
    <dbReference type="NCBI Taxonomy" id="230812"/>
    <lineage>
        <taxon>Eukaryota</taxon>
        <taxon>Fungi</taxon>
        <taxon>Dikarya</taxon>
        <taxon>Basidiomycota</taxon>
        <taxon>Agaricomycotina</taxon>
        <taxon>Agaricomycetes</taxon>
        <taxon>Agaricomycetidae</taxon>
        <taxon>Agaricales</taxon>
        <taxon>Marasmiineae</taxon>
        <taxon>Mycenaceae</taxon>
        <taxon>Mycena</taxon>
    </lineage>
</organism>
<feature type="region of interest" description="Disordered" evidence="1">
    <location>
        <begin position="329"/>
        <end position="415"/>
    </location>
</feature>
<keyword evidence="2" id="KW-0812">Transmembrane</keyword>
<dbReference type="OrthoDB" id="3359845at2759"/>
<dbReference type="Proteomes" id="UP000623467">
    <property type="component" value="Unassembled WGS sequence"/>
</dbReference>
<feature type="domain" description="DUF7587" evidence="3">
    <location>
        <begin position="29"/>
        <end position="180"/>
    </location>
</feature>
<evidence type="ECO:0000256" key="1">
    <source>
        <dbReference type="SAM" id="MobiDB-lite"/>
    </source>
</evidence>
<keyword evidence="2" id="KW-1133">Transmembrane helix</keyword>
<evidence type="ECO:0000313" key="4">
    <source>
        <dbReference type="EMBL" id="KAF7367062.1"/>
    </source>
</evidence>
<comment type="caution">
    <text evidence="4">The sequence shown here is derived from an EMBL/GenBank/DDBJ whole genome shotgun (WGS) entry which is preliminary data.</text>
</comment>
<name>A0A8H7DBT4_9AGAR</name>
<feature type="compositionally biased region" description="Pro residues" evidence="1">
    <location>
        <begin position="367"/>
        <end position="377"/>
    </location>
</feature>
<evidence type="ECO:0000313" key="5">
    <source>
        <dbReference type="Proteomes" id="UP000623467"/>
    </source>
</evidence>
<proteinExistence type="predicted"/>